<protein>
    <recommendedName>
        <fullName evidence="4">Rap1a immunity protein domain-containing protein</fullName>
    </recommendedName>
</protein>
<evidence type="ECO:0008006" key="4">
    <source>
        <dbReference type="Google" id="ProtNLM"/>
    </source>
</evidence>
<keyword evidence="3" id="KW-1185">Reference proteome</keyword>
<accession>A0ABS7YSZ1</accession>
<sequence>MLRRLSFCFFLLVTAFPALCREEPMSEPGSARFLINACQEYIELYDKKNEKRFGAYLTTSVAESFRAGYCLGAVEHADMKCRWGEHSMYKTAELIAKSSPRDYYGETIVLEKALCR</sequence>
<evidence type="ECO:0000256" key="1">
    <source>
        <dbReference type="SAM" id="SignalP"/>
    </source>
</evidence>
<keyword evidence="1" id="KW-0732">Signal</keyword>
<dbReference type="EMBL" id="JAIWIU010000203">
    <property type="protein sequence ID" value="MCA2018812.1"/>
    <property type="molecule type" value="Genomic_DNA"/>
</dbReference>
<organism evidence="2 3">
    <name type="scientific">Vibrio tritonius</name>
    <dbReference type="NCBI Taxonomy" id="1435069"/>
    <lineage>
        <taxon>Bacteria</taxon>
        <taxon>Pseudomonadati</taxon>
        <taxon>Pseudomonadota</taxon>
        <taxon>Gammaproteobacteria</taxon>
        <taxon>Vibrionales</taxon>
        <taxon>Vibrionaceae</taxon>
        <taxon>Vibrio</taxon>
    </lineage>
</organism>
<comment type="caution">
    <text evidence="2">The sequence shown here is derived from an EMBL/GenBank/DDBJ whole genome shotgun (WGS) entry which is preliminary data.</text>
</comment>
<dbReference type="RefSeq" id="WP_225252116.1">
    <property type="nucleotide sequence ID" value="NZ_JAIWIU010000203.1"/>
</dbReference>
<name>A0ABS7YSZ1_9VIBR</name>
<evidence type="ECO:0000313" key="3">
    <source>
        <dbReference type="Proteomes" id="UP001199044"/>
    </source>
</evidence>
<proteinExistence type="predicted"/>
<dbReference type="Proteomes" id="UP001199044">
    <property type="component" value="Unassembled WGS sequence"/>
</dbReference>
<feature type="signal peptide" evidence="1">
    <location>
        <begin position="1"/>
        <end position="20"/>
    </location>
</feature>
<gene>
    <name evidence="2" type="ORF">LDJ79_22050</name>
</gene>
<feature type="chain" id="PRO_5046190222" description="Rap1a immunity protein domain-containing protein" evidence="1">
    <location>
        <begin position="21"/>
        <end position="116"/>
    </location>
</feature>
<evidence type="ECO:0000313" key="2">
    <source>
        <dbReference type="EMBL" id="MCA2018812.1"/>
    </source>
</evidence>
<reference evidence="3" key="1">
    <citation type="submission" date="2023-07" db="EMBL/GenBank/DDBJ databases">
        <title>Molecular identification of indigenous halophilic bacteria isolated from red sea cost, biodegradation of synthetic dyes and assessment of degraded metabolite toxicity.</title>
        <authorList>
            <person name="Chaieb K."/>
            <person name="Altayb H.N."/>
        </authorList>
    </citation>
    <scope>NUCLEOTIDE SEQUENCE [LARGE SCALE GENOMIC DNA]</scope>
    <source>
        <strain evidence="3">K20</strain>
    </source>
</reference>